<dbReference type="EMBL" id="JBAJEX010000011">
    <property type="protein sequence ID" value="MEO1767797.1"/>
    <property type="molecule type" value="Genomic_DNA"/>
</dbReference>
<name>A0ABV0EK68_9BURK</name>
<dbReference type="RefSeq" id="WP_347308909.1">
    <property type="nucleotide sequence ID" value="NZ_JBAJEX010000011.1"/>
</dbReference>
<dbReference type="Proteomes" id="UP001482231">
    <property type="component" value="Unassembled WGS sequence"/>
</dbReference>
<keyword evidence="3" id="KW-1185">Reference proteome</keyword>
<protein>
    <recommendedName>
        <fullName evidence="4">DUF3108 domain-containing protein</fullName>
    </recommendedName>
</protein>
<evidence type="ECO:0008006" key="4">
    <source>
        <dbReference type="Google" id="ProtNLM"/>
    </source>
</evidence>
<accession>A0ABV0EK68</accession>
<comment type="caution">
    <text evidence="2">The sequence shown here is derived from an EMBL/GenBank/DDBJ whole genome shotgun (WGS) entry which is preliminary data.</text>
</comment>
<evidence type="ECO:0000313" key="2">
    <source>
        <dbReference type="EMBL" id="MEO1767797.1"/>
    </source>
</evidence>
<feature type="signal peptide" evidence="1">
    <location>
        <begin position="1"/>
        <end position="31"/>
    </location>
</feature>
<proteinExistence type="predicted"/>
<evidence type="ECO:0000313" key="3">
    <source>
        <dbReference type="Proteomes" id="UP001482231"/>
    </source>
</evidence>
<sequence length="236" mass="25202">MNGSSKTARTILRGLAALIVVCCASPLAALALPVPPAMEGIDAVDIAQSLRINGVPTRVRVFATDKPLAAVLAFYRTRFGARRVETTLKGWTVVSQRQGDLLYTARLRKALRGTEGTVSVSDLKAGLAHLGRPLGLGLPAGSKLAVDVEMTDPGKRARVVTITNDHSVETNAAFFRAELQSRGYRVERDLPVQRAGTQGRSLWFAAANREAILVVSALASGTSVVLNLIETTDTER</sequence>
<reference evidence="2 3" key="1">
    <citation type="submission" date="2024-02" db="EMBL/GenBank/DDBJ databases">
        <title>New thermophilic sulfur-oxidizing bacteria from a hot springs of the Uzon caldera (Kamchatka, Russia).</title>
        <authorList>
            <person name="Dukat A.M."/>
            <person name="Elcheninov A.G."/>
            <person name="Frolov E.N."/>
        </authorList>
    </citation>
    <scope>NUCLEOTIDE SEQUENCE [LARGE SCALE GENOMIC DNA]</scope>
    <source>
        <strain evidence="2 3">AK1</strain>
    </source>
</reference>
<organism evidence="2 3">
    <name type="scientific">Thiobacter aerophilum</name>
    <dbReference type="NCBI Taxonomy" id="3121275"/>
    <lineage>
        <taxon>Bacteria</taxon>
        <taxon>Pseudomonadati</taxon>
        <taxon>Pseudomonadota</taxon>
        <taxon>Betaproteobacteria</taxon>
        <taxon>Burkholderiales</taxon>
        <taxon>Thiobacteraceae</taxon>
        <taxon>Thiobacter</taxon>
    </lineage>
</organism>
<feature type="chain" id="PRO_5045610255" description="DUF3108 domain-containing protein" evidence="1">
    <location>
        <begin position="32"/>
        <end position="236"/>
    </location>
</feature>
<gene>
    <name evidence="2" type="ORF">V6E02_11295</name>
</gene>
<keyword evidence="1" id="KW-0732">Signal</keyword>
<evidence type="ECO:0000256" key="1">
    <source>
        <dbReference type="SAM" id="SignalP"/>
    </source>
</evidence>